<feature type="chain" id="PRO_5043394245" description="Secreted protein" evidence="1">
    <location>
        <begin position="27"/>
        <end position="95"/>
    </location>
</feature>
<name>A0AAV4PPH9_CAEEX</name>
<sequence>MPRAKASTLKLLTTTFLPLFAQKSSSSQACQEAWQTTRHPADKANYINYNKNLQQISIKINTCWNNFSTTLSPHDNSLWKVTKNIRKRSFHSSSS</sequence>
<keyword evidence="3" id="KW-1185">Reference proteome</keyword>
<evidence type="ECO:0008006" key="4">
    <source>
        <dbReference type="Google" id="ProtNLM"/>
    </source>
</evidence>
<evidence type="ECO:0000313" key="3">
    <source>
        <dbReference type="Proteomes" id="UP001054945"/>
    </source>
</evidence>
<comment type="caution">
    <text evidence="2">The sequence shown here is derived from an EMBL/GenBank/DDBJ whole genome shotgun (WGS) entry which is preliminary data.</text>
</comment>
<dbReference type="EMBL" id="BPLR01004888">
    <property type="protein sequence ID" value="GIX98310.1"/>
    <property type="molecule type" value="Genomic_DNA"/>
</dbReference>
<reference evidence="2 3" key="1">
    <citation type="submission" date="2021-06" db="EMBL/GenBank/DDBJ databases">
        <title>Caerostris extrusa draft genome.</title>
        <authorList>
            <person name="Kono N."/>
            <person name="Arakawa K."/>
        </authorList>
    </citation>
    <scope>NUCLEOTIDE SEQUENCE [LARGE SCALE GENOMIC DNA]</scope>
</reference>
<feature type="signal peptide" evidence="1">
    <location>
        <begin position="1"/>
        <end position="26"/>
    </location>
</feature>
<organism evidence="2 3">
    <name type="scientific">Caerostris extrusa</name>
    <name type="common">Bark spider</name>
    <name type="synonym">Caerostris bankana</name>
    <dbReference type="NCBI Taxonomy" id="172846"/>
    <lineage>
        <taxon>Eukaryota</taxon>
        <taxon>Metazoa</taxon>
        <taxon>Ecdysozoa</taxon>
        <taxon>Arthropoda</taxon>
        <taxon>Chelicerata</taxon>
        <taxon>Arachnida</taxon>
        <taxon>Araneae</taxon>
        <taxon>Araneomorphae</taxon>
        <taxon>Entelegynae</taxon>
        <taxon>Araneoidea</taxon>
        <taxon>Araneidae</taxon>
        <taxon>Caerostris</taxon>
    </lineage>
</organism>
<protein>
    <recommendedName>
        <fullName evidence="4">Secreted protein</fullName>
    </recommendedName>
</protein>
<accession>A0AAV4PPH9</accession>
<dbReference type="Proteomes" id="UP001054945">
    <property type="component" value="Unassembled WGS sequence"/>
</dbReference>
<dbReference type="AlphaFoldDB" id="A0AAV4PPH9"/>
<evidence type="ECO:0000313" key="2">
    <source>
        <dbReference type="EMBL" id="GIX98310.1"/>
    </source>
</evidence>
<proteinExistence type="predicted"/>
<evidence type="ECO:0000256" key="1">
    <source>
        <dbReference type="SAM" id="SignalP"/>
    </source>
</evidence>
<gene>
    <name evidence="2" type="ORF">CEXT_362791</name>
</gene>
<keyword evidence="1" id="KW-0732">Signal</keyword>